<keyword evidence="4" id="KW-1185">Reference proteome</keyword>
<dbReference type="Pfam" id="PF00773">
    <property type="entry name" value="RNB"/>
    <property type="match status" value="1"/>
</dbReference>
<evidence type="ECO:0000313" key="3">
    <source>
        <dbReference type="EMBL" id="XAM17530.1"/>
    </source>
</evidence>
<dbReference type="Pfam" id="PF24190">
    <property type="entry name" value="OB_RNR_2nd"/>
    <property type="match status" value="1"/>
</dbReference>
<keyword evidence="1" id="KW-0269">Exonuclease</keyword>
<protein>
    <submittedName>
        <fullName evidence="3">Ribonuclease R</fullName>
    </submittedName>
</protein>
<keyword evidence="1" id="KW-0540">Nuclease</keyword>
<dbReference type="SUPFAM" id="SSF50249">
    <property type="entry name" value="Nucleic acid-binding proteins"/>
    <property type="match status" value="1"/>
</dbReference>
<accession>A0ABZ3F5Q1</accession>
<dbReference type="InterPro" id="IPR001900">
    <property type="entry name" value="RNase_II/R"/>
</dbReference>
<dbReference type="PROSITE" id="PS01175">
    <property type="entry name" value="RIBONUCLEASE_II"/>
    <property type="match status" value="1"/>
</dbReference>
<dbReference type="InterPro" id="IPR050180">
    <property type="entry name" value="RNR_Ribonuclease"/>
</dbReference>
<name>A0ABZ3F5Q1_9HELI</name>
<gene>
    <name evidence="3" type="ORF">V3I05_07530</name>
</gene>
<sequence>MIYFYTLIAQSTLKNRIPKSFSHALAQLQDMDALESKGKHIALKSTLVIGIIDIAQSGKVFVKDLRSPHTKDAFLDGIKGMGFRKGDIILAKIKSRERLHFITLLYRAKPYCFAVLVLQKGMIKAVELGVKSHKAAFITLKASQKSLRTLPPYCVVRVEIATGKITEVLGILKDAHIDEKLALNGMAKDFSPIAIQNAKAFDDTLCKEMYTHRVDLSHLPFCVIDPKDAKDHDDAIYFDTKEQTLYVAIADVSEYVSMESELDKNTRQRGFSIYFPHKVIPMLPNELSSGICSLKAQKLSLAMVWKICLNKQAHILQSELLEAMIMPQANVSYEEVEAFLHNQPNPLPKAIQKWLKAYVPYVKKAKAHRLKQGYEFCSEEITLELNVEGKISHWQRHQQGLAHSIIEESMLLANVESAKMLENTAPQGIYRIHPTPKKDRIGFLLWQLENMGFEIPQTKDIHKLIHTLQAQSAYMYTHNVEAHTLKMRDILDSMIIQSFAKATYSTHNIGHFGLGFDVYTHFTSPIRRYSDLVVHRILKAILHKHKSIDFLTHTLNGIAEELNVKERQISHIEQAFYRLKMLRYAAELLDSHKQVMCPAIVIDESSHCIALDVIPQMKITLSHSLEKYTIINVRLESVDLIQGAIYGTYLE</sequence>
<evidence type="ECO:0000256" key="1">
    <source>
        <dbReference type="ARBA" id="ARBA00022839"/>
    </source>
</evidence>
<dbReference type="PANTHER" id="PTHR23355">
    <property type="entry name" value="RIBONUCLEASE"/>
    <property type="match status" value="1"/>
</dbReference>
<dbReference type="SMART" id="SM00955">
    <property type="entry name" value="RNB"/>
    <property type="match status" value="1"/>
</dbReference>
<evidence type="ECO:0000313" key="4">
    <source>
        <dbReference type="Proteomes" id="UP001434737"/>
    </source>
</evidence>
<dbReference type="Pfam" id="PF22896">
    <property type="entry name" value="OB_RNR_1st"/>
    <property type="match status" value="1"/>
</dbReference>
<feature type="domain" description="RNB" evidence="2">
    <location>
        <begin position="213"/>
        <end position="544"/>
    </location>
</feature>
<dbReference type="EMBL" id="CP145316">
    <property type="protein sequence ID" value="XAM17530.1"/>
    <property type="molecule type" value="Genomic_DNA"/>
</dbReference>
<dbReference type="RefSeq" id="WP_300447417.1">
    <property type="nucleotide sequence ID" value="NZ_CP145316.1"/>
</dbReference>
<reference evidence="3 4" key="1">
    <citation type="submission" date="2024-02" db="EMBL/GenBank/DDBJ databases">
        <title>Genome and pathogenicity analysis of Helicobacter mastomyrinus isolated from mice.</title>
        <authorList>
            <person name="Zhu L."/>
        </authorList>
    </citation>
    <scope>NUCLEOTIDE SEQUENCE [LARGE SCALE GENOMIC DNA]</scope>
    <source>
        <strain evidence="3 4">Hm-17</strain>
    </source>
</reference>
<keyword evidence="1" id="KW-0378">Hydrolase</keyword>
<dbReference type="InterPro" id="IPR054561">
    <property type="entry name" value="RNR_OB1_N"/>
</dbReference>
<dbReference type="InterPro" id="IPR012340">
    <property type="entry name" value="NA-bd_OB-fold"/>
</dbReference>
<organism evidence="3 4">
    <name type="scientific">Helicobacter mastomyrinus</name>
    <dbReference type="NCBI Taxonomy" id="287948"/>
    <lineage>
        <taxon>Bacteria</taxon>
        <taxon>Pseudomonadati</taxon>
        <taxon>Campylobacterota</taxon>
        <taxon>Epsilonproteobacteria</taxon>
        <taxon>Campylobacterales</taxon>
        <taxon>Helicobacteraceae</taxon>
        <taxon>Helicobacter</taxon>
    </lineage>
</organism>
<dbReference type="InterPro" id="IPR057293">
    <property type="entry name" value="RNR_OB2"/>
</dbReference>
<dbReference type="InterPro" id="IPR022966">
    <property type="entry name" value="RNase_II/R_CS"/>
</dbReference>
<proteinExistence type="predicted"/>
<dbReference type="PANTHER" id="PTHR23355:SF9">
    <property type="entry name" value="DIS3-LIKE EXONUCLEASE 2"/>
    <property type="match status" value="1"/>
</dbReference>
<dbReference type="Proteomes" id="UP001434737">
    <property type="component" value="Chromosome"/>
</dbReference>
<evidence type="ECO:0000259" key="2">
    <source>
        <dbReference type="SMART" id="SM00955"/>
    </source>
</evidence>